<evidence type="ECO:0000313" key="2">
    <source>
        <dbReference type="Proteomes" id="UP001162060"/>
    </source>
</evidence>
<name>A0AAV1UY01_9STRA</name>
<dbReference type="EMBL" id="CAKLBY020000231">
    <property type="protein sequence ID" value="CAK7938583.1"/>
    <property type="molecule type" value="Genomic_DNA"/>
</dbReference>
<dbReference type="AlphaFoldDB" id="A0AAV1UY01"/>
<organism evidence="1 2">
    <name type="scientific">Peronospora matthiolae</name>
    <dbReference type="NCBI Taxonomy" id="2874970"/>
    <lineage>
        <taxon>Eukaryota</taxon>
        <taxon>Sar</taxon>
        <taxon>Stramenopiles</taxon>
        <taxon>Oomycota</taxon>
        <taxon>Peronosporomycetes</taxon>
        <taxon>Peronosporales</taxon>
        <taxon>Peronosporaceae</taxon>
        <taxon>Peronospora</taxon>
    </lineage>
</organism>
<gene>
    <name evidence="1" type="ORF">PM001_LOCUS23733</name>
</gene>
<proteinExistence type="predicted"/>
<evidence type="ECO:0000313" key="1">
    <source>
        <dbReference type="EMBL" id="CAK7938583.1"/>
    </source>
</evidence>
<accession>A0AAV1UY01</accession>
<sequence>MVLSDYYLETGDYTTVKNLINDTIVDFYRSDAIGIGNYDHFRANNASPHQIALYRLHPPCQQDGQAEK</sequence>
<comment type="caution">
    <text evidence="1">The sequence shown here is derived from an EMBL/GenBank/DDBJ whole genome shotgun (WGS) entry which is preliminary data.</text>
</comment>
<dbReference type="Proteomes" id="UP001162060">
    <property type="component" value="Unassembled WGS sequence"/>
</dbReference>
<reference evidence="1" key="1">
    <citation type="submission" date="2024-01" db="EMBL/GenBank/DDBJ databases">
        <authorList>
            <person name="Webb A."/>
        </authorList>
    </citation>
    <scope>NUCLEOTIDE SEQUENCE</scope>
    <source>
        <strain evidence="1">Pm1</strain>
    </source>
</reference>
<protein>
    <submittedName>
        <fullName evidence="1">Uncharacterized protein</fullName>
    </submittedName>
</protein>